<sequence length="267" mass="27415">MSAAPPRALITRPEPEASQWVQALQARGIAASALPLICIADTPDPQALAQARKGLSDYDALMVVSGSAARHFFESNEALALIQQALPAIKTRVWAPGPGTAAMLQALGVPVRRIDQPAADAGQFDSESLWRSVGASVRTGTRVLIVRGGEAGSGQTGSGRDWLSSQIRAAGGSVDFVVAYTRAAPPWSAAQRALAQAAATDGTLWVLSSAQALGHLCAALPDQSWAGARALATHPRIAQAALAAGFGQVSECRPALADVAASIESAP</sequence>
<dbReference type="CDD" id="cd06578">
    <property type="entry name" value="HemD"/>
    <property type="match status" value="1"/>
</dbReference>
<reference evidence="11 12" key="1">
    <citation type="submission" date="2018-03" db="EMBL/GenBank/DDBJ databases">
        <title>Genome sequencing of Simplicispira sp.</title>
        <authorList>
            <person name="Kim S.-J."/>
            <person name="Heo J."/>
            <person name="Kwon S.-W."/>
        </authorList>
    </citation>
    <scope>NUCLEOTIDE SEQUENCE [LARGE SCALE GENOMIC DNA]</scope>
    <source>
        <strain evidence="11 12">SC1-8</strain>
    </source>
</reference>
<comment type="function">
    <text evidence="6 9">Catalyzes cyclization of the linear tetrapyrrole, hydroxymethylbilane, to the macrocyclic uroporphyrinogen III.</text>
</comment>
<dbReference type="EC" id="4.2.1.75" evidence="3 9"/>
<dbReference type="SUPFAM" id="SSF69618">
    <property type="entry name" value="HemD-like"/>
    <property type="match status" value="1"/>
</dbReference>
<dbReference type="UniPathway" id="UPA00251">
    <property type="reaction ID" value="UER00320"/>
</dbReference>
<evidence type="ECO:0000256" key="7">
    <source>
        <dbReference type="ARBA" id="ARBA00040167"/>
    </source>
</evidence>
<keyword evidence="5 9" id="KW-0627">Porphyrin biosynthesis</keyword>
<evidence type="ECO:0000259" key="10">
    <source>
        <dbReference type="Pfam" id="PF02602"/>
    </source>
</evidence>
<dbReference type="InterPro" id="IPR003754">
    <property type="entry name" value="4pyrrol_synth_uPrphyn_synth"/>
</dbReference>
<keyword evidence="12" id="KW-1185">Reference proteome</keyword>
<organism evidence="11 12">
    <name type="scientific">Simplicispira suum</name>
    <dbReference type="NCBI Taxonomy" id="2109915"/>
    <lineage>
        <taxon>Bacteria</taxon>
        <taxon>Pseudomonadati</taxon>
        <taxon>Pseudomonadota</taxon>
        <taxon>Betaproteobacteria</taxon>
        <taxon>Burkholderiales</taxon>
        <taxon>Comamonadaceae</taxon>
        <taxon>Simplicispira</taxon>
    </lineage>
</organism>
<evidence type="ECO:0000256" key="4">
    <source>
        <dbReference type="ARBA" id="ARBA00023239"/>
    </source>
</evidence>
<dbReference type="GO" id="GO:0006780">
    <property type="term" value="P:uroporphyrinogen III biosynthetic process"/>
    <property type="evidence" value="ECO:0007669"/>
    <property type="project" value="UniProtKB-UniRule"/>
</dbReference>
<comment type="similarity">
    <text evidence="2 9">Belongs to the uroporphyrinogen-III synthase family.</text>
</comment>
<dbReference type="AlphaFoldDB" id="A0A2S0N1N1"/>
<name>A0A2S0N1N1_9BURK</name>
<dbReference type="RefSeq" id="WP_106447027.1">
    <property type="nucleotide sequence ID" value="NZ_CP027669.1"/>
</dbReference>
<dbReference type="InterPro" id="IPR039793">
    <property type="entry name" value="UROS/Hem4"/>
</dbReference>
<dbReference type="Pfam" id="PF02602">
    <property type="entry name" value="HEM4"/>
    <property type="match status" value="1"/>
</dbReference>
<evidence type="ECO:0000256" key="9">
    <source>
        <dbReference type="RuleBase" id="RU366031"/>
    </source>
</evidence>
<protein>
    <recommendedName>
        <fullName evidence="7 9">Uroporphyrinogen-III synthase</fullName>
        <ecNumber evidence="3 9">4.2.1.75</ecNumber>
    </recommendedName>
</protein>
<dbReference type="OrthoDB" id="9787650at2"/>
<keyword evidence="4 9" id="KW-0456">Lyase</keyword>
<proteinExistence type="inferred from homology"/>
<evidence type="ECO:0000256" key="6">
    <source>
        <dbReference type="ARBA" id="ARBA00037589"/>
    </source>
</evidence>
<dbReference type="GO" id="GO:0004852">
    <property type="term" value="F:uroporphyrinogen-III synthase activity"/>
    <property type="evidence" value="ECO:0007669"/>
    <property type="project" value="UniProtKB-UniRule"/>
</dbReference>
<dbReference type="PANTHER" id="PTHR38042">
    <property type="entry name" value="UROPORPHYRINOGEN-III SYNTHASE, CHLOROPLASTIC"/>
    <property type="match status" value="1"/>
</dbReference>
<evidence type="ECO:0000256" key="8">
    <source>
        <dbReference type="ARBA" id="ARBA00048617"/>
    </source>
</evidence>
<dbReference type="PANTHER" id="PTHR38042:SF1">
    <property type="entry name" value="UROPORPHYRINOGEN-III SYNTHASE, CHLOROPLASTIC"/>
    <property type="match status" value="1"/>
</dbReference>
<comment type="catalytic activity">
    <reaction evidence="8 9">
        <text>hydroxymethylbilane = uroporphyrinogen III + H2O</text>
        <dbReference type="Rhea" id="RHEA:18965"/>
        <dbReference type="ChEBI" id="CHEBI:15377"/>
        <dbReference type="ChEBI" id="CHEBI:57308"/>
        <dbReference type="ChEBI" id="CHEBI:57845"/>
        <dbReference type="EC" id="4.2.1.75"/>
    </reaction>
</comment>
<evidence type="ECO:0000256" key="2">
    <source>
        <dbReference type="ARBA" id="ARBA00008133"/>
    </source>
</evidence>
<gene>
    <name evidence="11" type="ORF">C6571_12825</name>
</gene>
<dbReference type="Proteomes" id="UP000239326">
    <property type="component" value="Chromosome"/>
</dbReference>
<dbReference type="EMBL" id="CP027669">
    <property type="protein sequence ID" value="AVO42050.1"/>
    <property type="molecule type" value="Genomic_DNA"/>
</dbReference>
<dbReference type="InterPro" id="IPR036108">
    <property type="entry name" value="4pyrrol_syn_uPrphyn_synt_sf"/>
</dbReference>
<feature type="domain" description="Tetrapyrrole biosynthesis uroporphyrinogen III synthase" evidence="10">
    <location>
        <begin position="19"/>
        <end position="250"/>
    </location>
</feature>
<comment type="pathway">
    <text evidence="1 9">Porphyrin-containing compound metabolism; protoporphyrin-IX biosynthesis; coproporphyrinogen-III from 5-aminolevulinate: step 3/4.</text>
</comment>
<accession>A0A2S0N1N1</accession>
<evidence type="ECO:0000256" key="5">
    <source>
        <dbReference type="ARBA" id="ARBA00023244"/>
    </source>
</evidence>
<evidence type="ECO:0000313" key="11">
    <source>
        <dbReference type="EMBL" id="AVO42050.1"/>
    </source>
</evidence>
<evidence type="ECO:0000313" key="12">
    <source>
        <dbReference type="Proteomes" id="UP000239326"/>
    </source>
</evidence>
<dbReference type="GO" id="GO:0006782">
    <property type="term" value="P:protoporphyrinogen IX biosynthetic process"/>
    <property type="evidence" value="ECO:0007669"/>
    <property type="project" value="UniProtKB-UniRule"/>
</dbReference>
<dbReference type="Gene3D" id="3.40.50.10090">
    <property type="match status" value="2"/>
</dbReference>
<evidence type="ECO:0000256" key="3">
    <source>
        <dbReference type="ARBA" id="ARBA00013109"/>
    </source>
</evidence>
<evidence type="ECO:0000256" key="1">
    <source>
        <dbReference type="ARBA" id="ARBA00004772"/>
    </source>
</evidence>
<dbReference type="KEGG" id="simp:C6571_12825"/>